<feature type="transmembrane region" description="Helical" evidence="1">
    <location>
        <begin position="6"/>
        <end position="26"/>
    </location>
</feature>
<keyword evidence="3" id="KW-1185">Reference proteome</keyword>
<evidence type="ECO:0000256" key="1">
    <source>
        <dbReference type="SAM" id="Phobius"/>
    </source>
</evidence>
<gene>
    <name evidence="2" type="ORF">EII38_00110</name>
</gene>
<sequence>MQIITLILLGLYVGIVVFAAILGYMTRHISGRNLAWTIVWTSFIIIFGFVFVTKDNLYALTGIAAGLFGYSSVALRNAQYMGQAPQLKHHLTRMAIHLFFLALLYFTR</sequence>
<keyword evidence="1" id="KW-0472">Membrane</keyword>
<feature type="transmembrane region" description="Helical" evidence="1">
    <location>
        <begin position="33"/>
        <end position="52"/>
    </location>
</feature>
<dbReference type="AlphaFoldDB" id="A0A3P1VFC4"/>
<protein>
    <submittedName>
        <fullName evidence="2">Uncharacterized protein</fullName>
    </submittedName>
</protein>
<dbReference type="RefSeq" id="WP_124775052.1">
    <property type="nucleotide sequence ID" value="NZ_RQZA01000001.1"/>
</dbReference>
<dbReference type="EMBL" id="RQZA01000001">
    <property type="protein sequence ID" value="RRD32175.1"/>
    <property type="molecule type" value="Genomic_DNA"/>
</dbReference>
<evidence type="ECO:0000313" key="2">
    <source>
        <dbReference type="EMBL" id="RRD32175.1"/>
    </source>
</evidence>
<comment type="caution">
    <text evidence="2">The sequence shown here is derived from an EMBL/GenBank/DDBJ whole genome shotgun (WGS) entry which is preliminary data.</text>
</comment>
<feature type="transmembrane region" description="Helical" evidence="1">
    <location>
        <begin position="90"/>
        <end position="107"/>
    </location>
</feature>
<reference evidence="2 3" key="1">
    <citation type="submission" date="2018-11" db="EMBL/GenBank/DDBJ databases">
        <title>Genomes From Bacteria Associated with the Canine Oral Cavity: a Test Case for Automated Genome-Based Taxonomic Assignment.</title>
        <authorList>
            <person name="Coil D.A."/>
            <person name="Jospin G."/>
            <person name="Darling A.E."/>
            <person name="Wallis C."/>
            <person name="Davis I.J."/>
            <person name="Harris S."/>
            <person name="Eisen J.A."/>
            <person name="Holcombe L.J."/>
            <person name="O'Flynn C."/>
        </authorList>
    </citation>
    <scope>NUCLEOTIDE SEQUENCE [LARGE SCALE GENOMIC DNA]</scope>
    <source>
        <strain evidence="2 3">OH4621_COT-116</strain>
    </source>
</reference>
<keyword evidence="1" id="KW-1133">Transmembrane helix</keyword>
<evidence type="ECO:0000313" key="3">
    <source>
        <dbReference type="Proteomes" id="UP000281771"/>
    </source>
</evidence>
<dbReference type="STRING" id="1123309.GCA_000377005_01226"/>
<feature type="transmembrane region" description="Helical" evidence="1">
    <location>
        <begin position="58"/>
        <end position="78"/>
    </location>
</feature>
<dbReference type="Proteomes" id="UP000281771">
    <property type="component" value="Unassembled WGS sequence"/>
</dbReference>
<name>A0A3P1VFC4_9STRE</name>
<organism evidence="2 3">
    <name type="scientific">Streptococcus minor</name>
    <dbReference type="NCBI Taxonomy" id="229549"/>
    <lineage>
        <taxon>Bacteria</taxon>
        <taxon>Bacillati</taxon>
        <taxon>Bacillota</taxon>
        <taxon>Bacilli</taxon>
        <taxon>Lactobacillales</taxon>
        <taxon>Streptococcaceae</taxon>
        <taxon>Streptococcus</taxon>
    </lineage>
</organism>
<proteinExistence type="predicted"/>
<keyword evidence="1" id="KW-0812">Transmembrane</keyword>
<accession>A0A3P1VFC4</accession>